<evidence type="ECO:0000313" key="2">
    <source>
        <dbReference type="Proteomes" id="UP001151760"/>
    </source>
</evidence>
<comment type="caution">
    <text evidence="1">The sequence shown here is derived from an EMBL/GenBank/DDBJ whole genome shotgun (WGS) entry which is preliminary data.</text>
</comment>
<evidence type="ECO:0000313" key="1">
    <source>
        <dbReference type="EMBL" id="GJU10018.1"/>
    </source>
</evidence>
<name>A0ABQ5JES1_9ASTR</name>
<gene>
    <name evidence="1" type="ORF">Tco_1132414</name>
</gene>
<proteinExistence type="predicted"/>
<reference evidence="1" key="1">
    <citation type="journal article" date="2022" name="Int. J. Mol. Sci.">
        <title>Draft Genome of Tanacetum Coccineum: Genomic Comparison of Closely Related Tanacetum-Family Plants.</title>
        <authorList>
            <person name="Yamashiro T."/>
            <person name="Shiraishi A."/>
            <person name="Nakayama K."/>
            <person name="Satake H."/>
        </authorList>
    </citation>
    <scope>NUCLEOTIDE SEQUENCE</scope>
</reference>
<sequence>MSPWIKNVHKRIAKLSFLDVTACACFVSALRAKSITHCAFSTSMWLDSLREPIRALDLTYFSLSSCKRALELSSLTLNFQKPFDFTLGELGKKRE</sequence>
<dbReference type="EMBL" id="BQNB010021782">
    <property type="protein sequence ID" value="GJU10018.1"/>
    <property type="molecule type" value="Genomic_DNA"/>
</dbReference>
<reference evidence="1" key="2">
    <citation type="submission" date="2022-01" db="EMBL/GenBank/DDBJ databases">
        <authorList>
            <person name="Yamashiro T."/>
            <person name="Shiraishi A."/>
            <person name="Satake H."/>
            <person name="Nakayama K."/>
        </authorList>
    </citation>
    <scope>NUCLEOTIDE SEQUENCE</scope>
</reference>
<dbReference type="Proteomes" id="UP001151760">
    <property type="component" value="Unassembled WGS sequence"/>
</dbReference>
<keyword evidence="2" id="KW-1185">Reference proteome</keyword>
<protein>
    <submittedName>
        <fullName evidence="1">Uncharacterized protein</fullName>
    </submittedName>
</protein>
<accession>A0ABQ5JES1</accession>
<organism evidence="1 2">
    <name type="scientific">Tanacetum coccineum</name>
    <dbReference type="NCBI Taxonomy" id="301880"/>
    <lineage>
        <taxon>Eukaryota</taxon>
        <taxon>Viridiplantae</taxon>
        <taxon>Streptophyta</taxon>
        <taxon>Embryophyta</taxon>
        <taxon>Tracheophyta</taxon>
        <taxon>Spermatophyta</taxon>
        <taxon>Magnoliopsida</taxon>
        <taxon>eudicotyledons</taxon>
        <taxon>Gunneridae</taxon>
        <taxon>Pentapetalae</taxon>
        <taxon>asterids</taxon>
        <taxon>campanulids</taxon>
        <taxon>Asterales</taxon>
        <taxon>Asteraceae</taxon>
        <taxon>Asteroideae</taxon>
        <taxon>Anthemideae</taxon>
        <taxon>Anthemidinae</taxon>
        <taxon>Tanacetum</taxon>
    </lineage>
</organism>